<dbReference type="InterPro" id="IPR006145">
    <property type="entry name" value="PsdUridine_synth_RsuA/RluA"/>
</dbReference>
<dbReference type="SUPFAM" id="SSF55120">
    <property type="entry name" value="Pseudouridine synthase"/>
    <property type="match status" value="1"/>
</dbReference>
<dbReference type="CDD" id="cd00165">
    <property type="entry name" value="S4"/>
    <property type="match status" value="1"/>
</dbReference>
<protein>
    <recommendedName>
        <fullName evidence="5">Pseudouridine synthase</fullName>
        <ecNumber evidence="5">5.4.99.-</ecNumber>
    </recommendedName>
</protein>
<dbReference type="Gene3D" id="3.30.70.1560">
    <property type="entry name" value="Alpha-L RNA-binding motif"/>
    <property type="match status" value="1"/>
</dbReference>
<evidence type="ECO:0000256" key="1">
    <source>
        <dbReference type="ARBA" id="ARBA00008348"/>
    </source>
</evidence>
<gene>
    <name evidence="7" type="ORF">ANBU17_12480</name>
</gene>
<dbReference type="CDD" id="cd02553">
    <property type="entry name" value="PseudoU_synth_RsuA"/>
    <property type="match status" value="1"/>
</dbReference>
<dbReference type="PANTHER" id="PTHR47683">
    <property type="entry name" value="PSEUDOURIDINE SYNTHASE FAMILY PROTEIN-RELATED"/>
    <property type="match status" value="1"/>
</dbReference>
<dbReference type="Gene3D" id="3.10.290.10">
    <property type="entry name" value="RNA-binding S4 domain"/>
    <property type="match status" value="1"/>
</dbReference>
<dbReference type="Gene3D" id="3.30.70.580">
    <property type="entry name" value="Pseudouridine synthase I, catalytic domain, N-terminal subdomain"/>
    <property type="match status" value="1"/>
</dbReference>
<dbReference type="PROSITE" id="PS50889">
    <property type="entry name" value="S4"/>
    <property type="match status" value="1"/>
</dbReference>
<dbReference type="AlphaFoldDB" id="A0A916Q8B2"/>
<dbReference type="EC" id="5.4.99.-" evidence="5"/>
<sequence length="241" mass="26888">METMRLDKYLCQCLGISRKEAKEKIKSGQAAVNGETVKRPEYKVCPGQDQTICQGEELSYEPFHYLMLYKPQGVVSATKDPAEKTVIDLIEEPYRKKLFPVGRLDKDTEGLILLTDDGELAHNLMSPRKHVAKTYYAEVSGNMGEAEIAAFAGNLDIGGGETARPAILEVLDASEEVSRVRITITEGKFHQIKRMVKAVGSEVLFLKRLTIGPLTLPEDLSAGSYRKLTKEEIQQLKEPRC</sequence>
<comment type="similarity">
    <text evidence="1 5">Belongs to the pseudouridine synthase RsuA family.</text>
</comment>
<evidence type="ECO:0000256" key="2">
    <source>
        <dbReference type="ARBA" id="ARBA00022884"/>
    </source>
</evidence>
<reference evidence="7" key="1">
    <citation type="submission" date="2020-06" db="EMBL/GenBank/DDBJ databases">
        <title>Characterization of fructooligosaccharide metabolism and fructooligosaccharide-degrading enzymes in human commensal butyrate producers.</title>
        <authorList>
            <person name="Tanno H."/>
            <person name="Fujii T."/>
            <person name="Hirano K."/>
            <person name="Maeno S."/>
            <person name="Tonozuka T."/>
            <person name="Sakamoto M."/>
            <person name="Ohkuma M."/>
            <person name="Tochio T."/>
            <person name="Endo A."/>
        </authorList>
    </citation>
    <scope>NUCLEOTIDE SEQUENCE</scope>
    <source>
        <strain evidence="7">JCM 17466</strain>
    </source>
</reference>
<organism evidence="7 8">
    <name type="scientific">Anaerostipes butyraticus</name>
    <dbReference type="NCBI Taxonomy" id="645466"/>
    <lineage>
        <taxon>Bacteria</taxon>
        <taxon>Bacillati</taxon>
        <taxon>Bacillota</taxon>
        <taxon>Clostridia</taxon>
        <taxon>Lachnospirales</taxon>
        <taxon>Lachnospiraceae</taxon>
        <taxon>Anaerostipes</taxon>
    </lineage>
</organism>
<dbReference type="InterPro" id="IPR018496">
    <property type="entry name" value="PsdUridine_synth_RsuA/RluB_CS"/>
</dbReference>
<evidence type="ECO:0000256" key="4">
    <source>
        <dbReference type="PROSITE-ProRule" id="PRU00182"/>
    </source>
</evidence>
<dbReference type="InterPro" id="IPR020103">
    <property type="entry name" value="PsdUridine_synth_cat_dom_sf"/>
</dbReference>
<name>A0A916Q8B2_9FIRM</name>
<dbReference type="PROSITE" id="PS01149">
    <property type="entry name" value="PSI_RSU"/>
    <property type="match status" value="1"/>
</dbReference>
<evidence type="ECO:0000256" key="5">
    <source>
        <dbReference type="RuleBase" id="RU003887"/>
    </source>
</evidence>
<accession>A0A916Q8B2</accession>
<dbReference type="InterPro" id="IPR042092">
    <property type="entry name" value="PsdUridine_s_RsuA/RluB/E/F_cat"/>
</dbReference>
<feature type="domain" description="RNA-binding S4" evidence="6">
    <location>
        <begin position="4"/>
        <end position="66"/>
    </location>
</feature>
<proteinExistence type="inferred from homology"/>
<dbReference type="EMBL" id="BLYI01000027">
    <property type="protein sequence ID" value="GFO84901.1"/>
    <property type="molecule type" value="Genomic_DNA"/>
</dbReference>
<dbReference type="InterPro" id="IPR000748">
    <property type="entry name" value="PsdUridine_synth_RsuA/RluB/E/F"/>
</dbReference>
<evidence type="ECO:0000259" key="6">
    <source>
        <dbReference type="SMART" id="SM00363"/>
    </source>
</evidence>
<dbReference type="InterPro" id="IPR002942">
    <property type="entry name" value="S4_RNA-bd"/>
</dbReference>
<dbReference type="PANTHER" id="PTHR47683:SF4">
    <property type="entry name" value="PSEUDOURIDINE SYNTHASE"/>
    <property type="match status" value="1"/>
</dbReference>
<dbReference type="InterPro" id="IPR050343">
    <property type="entry name" value="RsuA_PseudoU_synthase"/>
</dbReference>
<dbReference type="NCBIfam" id="TIGR00093">
    <property type="entry name" value="pseudouridine synthase"/>
    <property type="match status" value="1"/>
</dbReference>
<dbReference type="SUPFAM" id="SSF55174">
    <property type="entry name" value="Alpha-L RNA-binding motif"/>
    <property type="match status" value="1"/>
</dbReference>
<keyword evidence="3 5" id="KW-0413">Isomerase</keyword>
<dbReference type="InterPro" id="IPR036986">
    <property type="entry name" value="S4_RNA-bd_sf"/>
</dbReference>
<dbReference type="Pfam" id="PF01479">
    <property type="entry name" value="S4"/>
    <property type="match status" value="1"/>
</dbReference>
<dbReference type="GO" id="GO:0000455">
    <property type="term" value="P:enzyme-directed rRNA pseudouridine synthesis"/>
    <property type="evidence" value="ECO:0007669"/>
    <property type="project" value="UniProtKB-ARBA"/>
</dbReference>
<dbReference type="Pfam" id="PF00849">
    <property type="entry name" value="PseudoU_synth_2"/>
    <property type="match status" value="1"/>
</dbReference>
<evidence type="ECO:0000256" key="3">
    <source>
        <dbReference type="ARBA" id="ARBA00023235"/>
    </source>
</evidence>
<comment type="caution">
    <text evidence="7">The sequence shown here is derived from an EMBL/GenBank/DDBJ whole genome shotgun (WGS) entry which is preliminary data.</text>
</comment>
<evidence type="ECO:0000313" key="8">
    <source>
        <dbReference type="Proteomes" id="UP000613208"/>
    </source>
</evidence>
<evidence type="ECO:0000313" key="7">
    <source>
        <dbReference type="EMBL" id="GFO84901.1"/>
    </source>
</evidence>
<keyword evidence="2 4" id="KW-0694">RNA-binding</keyword>
<keyword evidence="8" id="KW-1185">Reference proteome</keyword>
<dbReference type="GO" id="GO:0120159">
    <property type="term" value="F:rRNA pseudouridine synthase activity"/>
    <property type="evidence" value="ECO:0007669"/>
    <property type="project" value="UniProtKB-ARBA"/>
</dbReference>
<dbReference type="Proteomes" id="UP000613208">
    <property type="component" value="Unassembled WGS sequence"/>
</dbReference>
<dbReference type="SMART" id="SM00363">
    <property type="entry name" value="S4"/>
    <property type="match status" value="1"/>
</dbReference>
<dbReference type="GO" id="GO:0003723">
    <property type="term" value="F:RNA binding"/>
    <property type="evidence" value="ECO:0007669"/>
    <property type="project" value="UniProtKB-KW"/>
</dbReference>
<dbReference type="RefSeq" id="WP_330597330.1">
    <property type="nucleotide sequence ID" value="NZ_BLYI01000027.1"/>
</dbReference>
<dbReference type="InterPro" id="IPR020094">
    <property type="entry name" value="TruA/RsuA/RluB/E/F_N"/>
</dbReference>